<feature type="region of interest" description="Disordered" evidence="1">
    <location>
        <begin position="13"/>
        <end position="121"/>
    </location>
</feature>
<organism evidence="2 3">
    <name type="scientific">Phaseolus angularis</name>
    <name type="common">Azuki bean</name>
    <name type="synonym">Vigna angularis</name>
    <dbReference type="NCBI Taxonomy" id="3914"/>
    <lineage>
        <taxon>Eukaryota</taxon>
        <taxon>Viridiplantae</taxon>
        <taxon>Streptophyta</taxon>
        <taxon>Embryophyta</taxon>
        <taxon>Tracheophyta</taxon>
        <taxon>Spermatophyta</taxon>
        <taxon>Magnoliopsida</taxon>
        <taxon>eudicotyledons</taxon>
        <taxon>Gunneridae</taxon>
        <taxon>Pentapetalae</taxon>
        <taxon>rosids</taxon>
        <taxon>fabids</taxon>
        <taxon>Fabales</taxon>
        <taxon>Fabaceae</taxon>
        <taxon>Papilionoideae</taxon>
        <taxon>50 kb inversion clade</taxon>
        <taxon>NPAAA clade</taxon>
        <taxon>indigoferoid/millettioid clade</taxon>
        <taxon>Phaseoleae</taxon>
        <taxon>Vigna</taxon>
    </lineage>
</organism>
<feature type="compositionally biased region" description="Basic and acidic residues" evidence="1">
    <location>
        <begin position="110"/>
        <end position="121"/>
    </location>
</feature>
<reference evidence="3" key="1">
    <citation type="journal article" date="2015" name="Proc. Natl. Acad. Sci. U.S.A.">
        <title>Genome sequencing of adzuki bean (Vigna angularis) provides insight into high starch and low fat accumulation and domestication.</title>
        <authorList>
            <person name="Yang K."/>
            <person name="Tian Z."/>
            <person name="Chen C."/>
            <person name="Luo L."/>
            <person name="Zhao B."/>
            <person name="Wang Z."/>
            <person name="Yu L."/>
            <person name="Li Y."/>
            <person name="Sun Y."/>
            <person name="Li W."/>
            <person name="Chen Y."/>
            <person name="Li Y."/>
            <person name="Zhang Y."/>
            <person name="Ai D."/>
            <person name="Zhao J."/>
            <person name="Shang C."/>
            <person name="Ma Y."/>
            <person name="Wu B."/>
            <person name="Wang M."/>
            <person name="Gao L."/>
            <person name="Sun D."/>
            <person name="Zhang P."/>
            <person name="Guo F."/>
            <person name="Wang W."/>
            <person name="Li Y."/>
            <person name="Wang J."/>
            <person name="Varshney R.K."/>
            <person name="Wang J."/>
            <person name="Ling H.Q."/>
            <person name="Wan P."/>
        </authorList>
    </citation>
    <scope>NUCLEOTIDE SEQUENCE</scope>
    <source>
        <strain evidence="3">cv. Jingnong 6</strain>
    </source>
</reference>
<sequence length="121" mass="13508">MQFSYFILNHRIKNRGSKEPGSVVAPTTGGSNEAHATENGGSNVRHKWNKEDGKIKLLKHESNGGRGNNEPNSERLPTNNKRNRGTNARKKWSNEDGEQSASNGGHKQKLAREQWRKMSSA</sequence>
<name>A0A0L9TWT0_PHAAN</name>
<protein>
    <submittedName>
        <fullName evidence="2">Uncharacterized protein</fullName>
    </submittedName>
</protein>
<dbReference type="Proteomes" id="UP000053144">
    <property type="component" value="Chromosome 2"/>
</dbReference>
<evidence type="ECO:0000256" key="1">
    <source>
        <dbReference type="SAM" id="MobiDB-lite"/>
    </source>
</evidence>
<evidence type="ECO:0000313" key="3">
    <source>
        <dbReference type="Proteomes" id="UP000053144"/>
    </source>
</evidence>
<dbReference type="EMBL" id="CM003372">
    <property type="protein sequence ID" value="KOM34985.1"/>
    <property type="molecule type" value="Genomic_DNA"/>
</dbReference>
<dbReference type="AlphaFoldDB" id="A0A0L9TWT0"/>
<feature type="compositionally biased region" description="Polar residues" evidence="1">
    <location>
        <begin position="69"/>
        <end position="80"/>
    </location>
</feature>
<feature type="compositionally biased region" description="Basic and acidic residues" evidence="1">
    <location>
        <begin position="49"/>
        <end position="63"/>
    </location>
</feature>
<dbReference type="Gramene" id="KOM34985">
    <property type="protein sequence ID" value="KOM34985"/>
    <property type="gene ID" value="LR48_Vigan02g113500"/>
</dbReference>
<evidence type="ECO:0000313" key="2">
    <source>
        <dbReference type="EMBL" id="KOM34985.1"/>
    </source>
</evidence>
<feature type="compositionally biased region" description="Basic residues" evidence="1">
    <location>
        <begin position="81"/>
        <end position="91"/>
    </location>
</feature>
<gene>
    <name evidence="2" type="ORF">LR48_Vigan02g113500</name>
</gene>
<proteinExistence type="predicted"/>
<accession>A0A0L9TWT0</accession>